<keyword evidence="2" id="KW-0645">Protease</keyword>
<organism evidence="9 10">
    <name type="scientific">Mya arenaria</name>
    <name type="common">Soft-shell clam</name>
    <dbReference type="NCBI Taxonomy" id="6604"/>
    <lineage>
        <taxon>Eukaryota</taxon>
        <taxon>Metazoa</taxon>
        <taxon>Spiralia</taxon>
        <taxon>Lophotrochozoa</taxon>
        <taxon>Mollusca</taxon>
        <taxon>Bivalvia</taxon>
        <taxon>Autobranchia</taxon>
        <taxon>Heteroconchia</taxon>
        <taxon>Euheterodonta</taxon>
        <taxon>Imparidentia</taxon>
        <taxon>Neoheterodontei</taxon>
        <taxon>Myida</taxon>
        <taxon>Myoidea</taxon>
        <taxon>Myidae</taxon>
        <taxon>Mya</taxon>
    </lineage>
</organism>
<evidence type="ECO:0000256" key="3">
    <source>
        <dbReference type="ARBA" id="ARBA00022801"/>
    </source>
</evidence>
<protein>
    <recommendedName>
        <fullName evidence="5">Actin maturation protease</fullName>
    </recommendedName>
    <alternativeName>
        <fullName evidence="6">Actin aminopeptidase ACTMAP</fullName>
    </alternativeName>
</protein>
<keyword evidence="1" id="KW-0031">Aminopeptidase</keyword>
<evidence type="ECO:0000256" key="6">
    <source>
        <dbReference type="ARBA" id="ARBA00034908"/>
    </source>
</evidence>
<reference evidence="9" key="1">
    <citation type="submission" date="2022-11" db="EMBL/GenBank/DDBJ databases">
        <title>Centuries of genome instability and evolution in soft-shell clam transmissible cancer (bioRxiv).</title>
        <authorList>
            <person name="Hart S.F.M."/>
            <person name="Yonemitsu M.A."/>
            <person name="Giersch R.M."/>
            <person name="Beal B.F."/>
            <person name="Arriagada G."/>
            <person name="Davis B.W."/>
            <person name="Ostrander E.A."/>
            <person name="Goff S.P."/>
            <person name="Metzger M.J."/>
        </authorList>
    </citation>
    <scope>NUCLEOTIDE SEQUENCE</scope>
    <source>
        <strain evidence="9">MELC-2E11</strain>
        <tissue evidence="9">Siphon/mantle</tissue>
    </source>
</reference>
<evidence type="ECO:0000256" key="8">
    <source>
        <dbReference type="SAM" id="MobiDB-lite"/>
    </source>
</evidence>
<dbReference type="Proteomes" id="UP001164746">
    <property type="component" value="Chromosome 16"/>
</dbReference>
<dbReference type="PANTHER" id="PTHR28631:SF1">
    <property type="entry name" value="ACTIN MATURATION PROTEASE"/>
    <property type="match status" value="1"/>
</dbReference>
<evidence type="ECO:0000313" key="9">
    <source>
        <dbReference type="EMBL" id="WAR29214.1"/>
    </source>
</evidence>
<dbReference type="Pfam" id="PF21646">
    <property type="entry name" value="ACTMAP-like_C"/>
    <property type="match status" value="1"/>
</dbReference>
<evidence type="ECO:0000313" key="10">
    <source>
        <dbReference type="Proteomes" id="UP001164746"/>
    </source>
</evidence>
<evidence type="ECO:0000256" key="1">
    <source>
        <dbReference type="ARBA" id="ARBA00022438"/>
    </source>
</evidence>
<dbReference type="InterPro" id="IPR040043">
    <property type="entry name" value="ACTMAP"/>
</dbReference>
<dbReference type="EMBL" id="CP111027">
    <property type="protein sequence ID" value="WAR29214.1"/>
    <property type="molecule type" value="Genomic_DNA"/>
</dbReference>
<gene>
    <name evidence="9" type="ORF">MAR_002782</name>
</gene>
<evidence type="ECO:0000256" key="7">
    <source>
        <dbReference type="ARBA" id="ARBA00049041"/>
    </source>
</evidence>
<accession>A0ABY7G761</accession>
<evidence type="ECO:0000256" key="2">
    <source>
        <dbReference type="ARBA" id="ARBA00022670"/>
    </source>
</evidence>
<feature type="compositionally biased region" description="Polar residues" evidence="8">
    <location>
        <begin position="1"/>
        <end position="23"/>
    </location>
</feature>
<feature type="compositionally biased region" description="Pro residues" evidence="8">
    <location>
        <begin position="41"/>
        <end position="55"/>
    </location>
</feature>
<evidence type="ECO:0000256" key="5">
    <source>
        <dbReference type="ARBA" id="ARBA00034848"/>
    </source>
</evidence>
<evidence type="ECO:0000256" key="4">
    <source>
        <dbReference type="ARBA" id="ARBA00034725"/>
    </source>
</evidence>
<sequence>MAANQDSSSSVEIGSNRCMNSKMSSLSSELDEDSTYSPTLFTPPPLAPVPPPPPFSRTHYHTTTNGIQTDVNNSAISCEPEAEGQRAYTYACSAIPDNLENYVCVSYQRKVEPIIQSGPQCGLVALAMGESILQREVSLDQLTTISQAQGFSKQGEMFSANNMEQLARLAFGCKTSVLDIRDVSGKWEFLNCLARGDILLVPYDPDKNYVPVLKKGFFAAISDDQILTRLQTSSVKKDSEFSNLYHCSIPPLPSNTGRVLPVEPNITPRALSAIVPARPQGAVVSNRAISARTLPAEPPKLHGKENTKLCHSVGNLSSQKTAGAVTTSNSAACRNPLEAASYILVYAKQGKSKYTGIWNAKTLVESCCNLIEIDPQRLRDEENYAFPDKGIEEELCGKVVVLHVKK</sequence>
<comment type="similarity">
    <text evidence="4">Belongs to the ACTMAP family.</text>
</comment>
<dbReference type="PANTHER" id="PTHR28631">
    <property type="entry name" value="UPF0692 PROTEIN C19ORF54"/>
    <property type="match status" value="1"/>
</dbReference>
<name>A0ABY7G761_MYAAR</name>
<comment type="catalytic activity">
    <reaction evidence="7">
        <text>N-terminal N(alpha)-acetyl-L-cysteinyl-L-aspartyl-[protein] + H2O = N-terminal L-aspartyl-[protein] + N-acetyl-L-cysteine</text>
        <dbReference type="Rhea" id="RHEA:74579"/>
        <dbReference type="Rhea" id="RHEA-COMP:12669"/>
        <dbReference type="Rhea" id="RHEA-COMP:18395"/>
        <dbReference type="ChEBI" id="CHEBI:15377"/>
        <dbReference type="ChEBI" id="CHEBI:64720"/>
        <dbReference type="ChEBI" id="CHEBI:78236"/>
        <dbReference type="ChEBI" id="CHEBI:193599"/>
    </reaction>
    <physiologicalReaction direction="left-to-right" evidence="7">
        <dbReference type="Rhea" id="RHEA:74580"/>
    </physiologicalReaction>
</comment>
<keyword evidence="10" id="KW-1185">Reference proteome</keyword>
<feature type="region of interest" description="Disordered" evidence="8">
    <location>
        <begin position="1"/>
        <end position="68"/>
    </location>
</feature>
<keyword evidence="3" id="KW-0378">Hydrolase</keyword>
<proteinExistence type="inferred from homology"/>